<dbReference type="RefSeq" id="WP_209380364.1">
    <property type="nucleotide sequence ID" value="NZ_JAGIZB010000014.1"/>
</dbReference>
<dbReference type="EMBL" id="JAGIZB010000014">
    <property type="protein sequence ID" value="MBP0446090.1"/>
    <property type="molecule type" value="Genomic_DNA"/>
</dbReference>
<gene>
    <name evidence="2" type="ORF">J8J14_15050</name>
</gene>
<comment type="caution">
    <text evidence="2">The sequence shown here is derived from an EMBL/GenBank/DDBJ whole genome shotgun (WGS) entry which is preliminary data.</text>
</comment>
<dbReference type="Gene3D" id="1.10.10.10">
    <property type="entry name" value="Winged helix-like DNA-binding domain superfamily/Winged helix DNA-binding domain"/>
    <property type="match status" value="1"/>
</dbReference>
<reference evidence="2 3" key="1">
    <citation type="submission" date="2021-03" db="EMBL/GenBank/DDBJ databases">
        <authorList>
            <person name="So Y."/>
        </authorList>
    </citation>
    <scope>NUCLEOTIDE SEQUENCE [LARGE SCALE GENOMIC DNA]</scope>
    <source>
        <strain evidence="2 3">SSH11</strain>
    </source>
</reference>
<accession>A0ABS4AGF2</accession>
<name>A0ABS4AGF2_9PROT</name>
<dbReference type="InterPro" id="IPR000792">
    <property type="entry name" value="Tscrpt_reg_LuxR_C"/>
</dbReference>
<evidence type="ECO:0000259" key="1">
    <source>
        <dbReference type="SMART" id="SM00421"/>
    </source>
</evidence>
<organism evidence="2 3">
    <name type="scientific">Pararoseomonas baculiformis</name>
    <dbReference type="NCBI Taxonomy" id="2820812"/>
    <lineage>
        <taxon>Bacteria</taxon>
        <taxon>Pseudomonadati</taxon>
        <taxon>Pseudomonadota</taxon>
        <taxon>Alphaproteobacteria</taxon>
        <taxon>Acetobacterales</taxon>
        <taxon>Acetobacteraceae</taxon>
        <taxon>Pararoseomonas</taxon>
    </lineage>
</organism>
<keyword evidence="3" id="KW-1185">Reference proteome</keyword>
<feature type="domain" description="HTH luxR-type" evidence="1">
    <location>
        <begin position="319"/>
        <end position="376"/>
    </location>
</feature>
<evidence type="ECO:0000313" key="3">
    <source>
        <dbReference type="Proteomes" id="UP000681594"/>
    </source>
</evidence>
<dbReference type="SUPFAM" id="SSF46894">
    <property type="entry name" value="C-terminal effector domain of the bipartite response regulators"/>
    <property type="match status" value="1"/>
</dbReference>
<dbReference type="InterPro" id="IPR036388">
    <property type="entry name" value="WH-like_DNA-bd_sf"/>
</dbReference>
<dbReference type="InterPro" id="IPR016032">
    <property type="entry name" value="Sig_transdc_resp-reg_C-effctor"/>
</dbReference>
<dbReference type="SMART" id="SM00421">
    <property type="entry name" value="HTH_LUXR"/>
    <property type="match status" value="1"/>
</dbReference>
<dbReference type="Proteomes" id="UP000681594">
    <property type="component" value="Unassembled WGS sequence"/>
</dbReference>
<sequence length="389" mass="41249">MDDTDSLITGIYAAAAEELSWSDAMLALQRATGAVSSSLINAPAPLGRMEALHATPFDGATVQAYLDHFHRIDPWVEHLRPGLAAGIGPQIIRSDHELRQEEYRATEYYNDFGRRIGLEWIVVGIGRIGQGYFNIGLHRPGGAKPFAAEDLQPLRAALPHVQRALELRARLGAAASGLPLRMLDAVPEAAMVVDATLAIHHANTAALRLSGPASGLSLARDGSRPGAPLHLRLPGTEETARLTALVQSVARLRQAGGAMRLAAVAERRRHAIAILVSPLPGALHPAGRPADSGPVQGLALLLLRPLDRPGPPAPLLQTLFGLTAAEAEVASGLAGGIRAEQLAERRRVSLPTIRAQVRAVLEKTGTVNLRELEALLASLPLPGPAENEH</sequence>
<protein>
    <recommendedName>
        <fullName evidence="1">HTH luxR-type domain-containing protein</fullName>
    </recommendedName>
</protein>
<proteinExistence type="predicted"/>
<evidence type="ECO:0000313" key="2">
    <source>
        <dbReference type="EMBL" id="MBP0446090.1"/>
    </source>
</evidence>